<dbReference type="Pfam" id="PF13577">
    <property type="entry name" value="SnoaL_4"/>
    <property type="match status" value="1"/>
</dbReference>
<dbReference type="CDD" id="cd00531">
    <property type="entry name" value="NTF2_like"/>
    <property type="match status" value="1"/>
</dbReference>
<dbReference type="InterPro" id="IPR037401">
    <property type="entry name" value="SnoaL-like"/>
</dbReference>
<evidence type="ECO:0000259" key="1">
    <source>
        <dbReference type="Pfam" id="PF13577"/>
    </source>
</evidence>
<gene>
    <name evidence="2" type="ORF">METZ01_LOCUS396846</name>
</gene>
<evidence type="ECO:0000313" key="2">
    <source>
        <dbReference type="EMBL" id="SVD43992.1"/>
    </source>
</evidence>
<dbReference type="SUPFAM" id="SSF54427">
    <property type="entry name" value="NTF2-like"/>
    <property type="match status" value="1"/>
</dbReference>
<feature type="domain" description="SnoaL-like" evidence="1">
    <location>
        <begin position="33"/>
        <end position="155"/>
    </location>
</feature>
<organism evidence="2">
    <name type="scientific">marine metagenome</name>
    <dbReference type="NCBI Taxonomy" id="408172"/>
    <lineage>
        <taxon>unclassified sequences</taxon>
        <taxon>metagenomes</taxon>
        <taxon>ecological metagenomes</taxon>
    </lineage>
</organism>
<reference evidence="2" key="1">
    <citation type="submission" date="2018-05" db="EMBL/GenBank/DDBJ databases">
        <authorList>
            <person name="Lanie J.A."/>
            <person name="Ng W.-L."/>
            <person name="Kazmierczak K.M."/>
            <person name="Andrzejewski T.M."/>
            <person name="Davidsen T.M."/>
            <person name="Wayne K.J."/>
            <person name="Tettelin H."/>
            <person name="Glass J.I."/>
            <person name="Rusch D."/>
            <person name="Podicherti R."/>
            <person name="Tsui H.-C.T."/>
            <person name="Winkler M.E."/>
        </authorList>
    </citation>
    <scope>NUCLEOTIDE SEQUENCE</scope>
</reference>
<sequence length="166" mass="18649">MRKLGVLIAVAGIGTVVGVGWGFAQQQEEELSAKDYIEINQLYARYNQGVDLRNAEMWLGVFADDGIFQFRDEKYVGQAELTEYRMRTYARTANGPDIRHWNGSIVVTPTADGAAGRAYWIMLDVSSPIPTEVASGHYDDLFVKTQEGWRIKVRTGYSDPRPPLTQ</sequence>
<dbReference type="Gene3D" id="3.10.450.50">
    <property type="match status" value="1"/>
</dbReference>
<dbReference type="InterPro" id="IPR032710">
    <property type="entry name" value="NTF2-like_dom_sf"/>
</dbReference>
<name>A0A382VBS9_9ZZZZ</name>
<proteinExistence type="predicted"/>
<accession>A0A382VBS9</accession>
<dbReference type="AlphaFoldDB" id="A0A382VBS9"/>
<dbReference type="EMBL" id="UINC01150772">
    <property type="protein sequence ID" value="SVD43992.1"/>
    <property type="molecule type" value="Genomic_DNA"/>
</dbReference>
<protein>
    <recommendedName>
        <fullName evidence="1">SnoaL-like domain-containing protein</fullName>
    </recommendedName>
</protein>